<protein>
    <submittedName>
        <fullName evidence="1">Uncharacterized protein</fullName>
    </submittedName>
</protein>
<dbReference type="KEGG" id="mvi:X808_9780"/>
<proteinExistence type="predicted"/>
<reference evidence="1 2" key="1">
    <citation type="submission" date="2013-12" db="EMBL/GenBank/DDBJ databases">
        <title>Annotation of the Mannheimia varigena USDA-ARS-USMARC-1296 complete genome.</title>
        <authorList>
            <person name="Harhay G.P."/>
            <person name="Clawson M.L."/>
            <person name="Murray R.W."/>
            <person name="Lubbers B.V."/>
            <person name="Heaton M.P."/>
            <person name="Chitko-Mckown C.G."/>
            <person name="Harhay D.M."/>
            <person name="Smith T.P.L."/>
        </authorList>
    </citation>
    <scope>NUCLEOTIDE SEQUENCE [LARGE SCALE GENOMIC DNA]</scope>
    <source>
        <strain evidence="1 2">USDA-ARS-USMARC-1296</strain>
    </source>
</reference>
<sequence>MKPCVFYLMYPERSRCKVHFLDKRFDLYNFLQKEQKINRL</sequence>
<dbReference type="EMBL" id="CP006943">
    <property type="protein sequence ID" value="AHG75501.1"/>
    <property type="molecule type" value="Genomic_DNA"/>
</dbReference>
<dbReference type="AlphaFoldDB" id="W0QAC3"/>
<keyword evidence="2" id="KW-1185">Reference proteome</keyword>
<organism evidence="1 2">
    <name type="scientific">Mannheimia varigena USDA-ARS-USMARC-1296</name>
    <dbReference type="NCBI Taxonomy" id="1433287"/>
    <lineage>
        <taxon>Bacteria</taxon>
        <taxon>Pseudomonadati</taxon>
        <taxon>Pseudomonadota</taxon>
        <taxon>Gammaproteobacteria</taxon>
        <taxon>Pasteurellales</taxon>
        <taxon>Pasteurellaceae</taxon>
        <taxon>Mannheimia</taxon>
    </lineage>
</organism>
<evidence type="ECO:0000313" key="2">
    <source>
        <dbReference type="Proteomes" id="UP000066995"/>
    </source>
</evidence>
<evidence type="ECO:0000313" key="1">
    <source>
        <dbReference type="EMBL" id="AHG75501.1"/>
    </source>
</evidence>
<name>W0QAC3_9PAST</name>
<dbReference type="STRING" id="1433287.X808_9780"/>
<dbReference type="PATRIC" id="fig|1433287.3.peg.975"/>
<gene>
    <name evidence="1" type="ORF">X808_9780</name>
</gene>
<accession>W0QAC3</accession>
<dbReference type="Proteomes" id="UP000066995">
    <property type="component" value="Chromosome"/>
</dbReference>
<dbReference type="HOGENOM" id="CLU_3292109_0_0_6"/>